<comment type="function">
    <text evidence="14">Member of the two-component regulatory system NreB/NreC involved in the control of dissimilatory nitrate/nitrite reduction in response to oxygen. NreB functions as a direct oxygen sensor histidine kinase which is autophosphorylated, in the absence of oxygen, probably at the conserved histidine residue, and transfers its phosphate group probably to a conserved aspartate residue of NreC. NreB/NreC activates the expression of the nitrate (narGHJI) and nitrite (nir) reductase operons, as well as the putative nitrate transporter gene narT.</text>
</comment>
<evidence type="ECO:0000256" key="10">
    <source>
        <dbReference type="ARBA" id="ARBA00022777"/>
    </source>
</evidence>
<dbReference type="PANTHER" id="PTHR24421">
    <property type="entry name" value="NITRATE/NITRITE SENSOR PROTEIN NARX-RELATED"/>
    <property type="match status" value="1"/>
</dbReference>
<dbReference type="GO" id="GO:0016020">
    <property type="term" value="C:membrane"/>
    <property type="evidence" value="ECO:0007669"/>
    <property type="project" value="InterPro"/>
</dbReference>
<dbReference type="GO" id="GO:0000155">
    <property type="term" value="F:phosphorelay sensor kinase activity"/>
    <property type="evidence" value="ECO:0007669"/>
    <property type="project" value="InterPro"/>
</dbReference>
<dbReference type="InterPro" id="IPR011712">
    <property type="entry name" value="Sig_transdc_His_kin_sub3_dim/P"/>
</dbReference>
<dbReference type="InterPro" id="IPR004358">
    <property type="entry name" value="Sig_transdc_His_kin-like_C"/>
</dbReference>
<dbReference type="GO" id="GO:0046983">
    <property type="term" value="F:protein dimerization activity"/>
    <property type="evidence" value="ECO:0007669"/>
    <property type="project" value="InterPro"/>
</dbReference>
<evidence type="ECO:0000256" key="12">
    <source>
        <dbReference type="ARBA" id="ARBA00023012"/>
    </source>
</evidence>
<feature type="transmembrane region" description="Helical" evidence="16">
    <location>
        <begin position="138"/>
        <end position="159"/>
    </location>
</feature>
<dbReference type="InterPro" id="IPR017205">
    <property type="entry name" value="Sig_transdc_His_kinase_ChrS"/>
</dbReference>
<dbReference type="Proteomes" id="UP000326852">
    <property type="component" value="Unassembled WGS sequence"/>
</dbReference>
<proteinExistence type="predicted"/>
<dbReference type="InterPro" id="IPR050482">
    <property type="entry name" value="Sensor_HK_TwoCompSys"/>
</dbReference>
<dbReference type="PROSITE" id="PS50109">
    <property type="entry name" value="HIS_KIN"/>
    <property type="match status" value="1"/>
</dbReference>
<name>A0A5N6MJL0_9MICC</name>
<organism evidence="18 19">
    <name type="scientific">Arthrobacter yangruifuii</name>
    <dbReference type="NCBI Taxonomy" id="2606616"/>
    <lineage>
        <taxon>Bacteria</taxon>
        <taxon>Bacillati</taxon>
        <taxon>Actinomycetota</taxon>
        <taxon>Actinomycetes</taxon>
        <taxon>Micrococcales</taxon>
        <taxon>Micrococcaceae</taxon>
        <taxon>Arthrobacter</taxon>
    </lineage>
</organism>
<evidence type="ECO:0000256" key="3">
    <source>
        <dbReference type="ARBA" id="ARBA00004496"/>
    </source>
</evidence>
<gene>
    <name evidence="18" type="ORF">GD627_08880</name>
</gene>
<evidence type="ECO:0000256" key="14">
    <source>
        <dbReference type="ARBA" id="ARBA00024827"/>
    </source>
</evidence>
<keyword evidence="7" id="KW-0963">Cytoplasm</keyword>
<keyword evidence="9" id="KW-0479">Metal-binding</keyword>
<keyword evidence="8" id="KW-0808">Transferase</keyword>
<comment type="caution">
    <text evidence="18">The sequence shown here is derived from an EMBL/GenBank/DDBJ whole genome shotgun (WGS) entry which is preliminary data.</text>
</comment>
<dbReference type="PRINTS" id="PR00344">
    <property type="entry name" value="BCTRLSENSOR"/>
</dbReference>
<reference evidence="18 19" key="1">
    <citation type="submission" date="2019-08" db="EMBL/GenBank/DDBJ databases">
        <title>Arthrobacter sp. nov., isolated from plateau pika and Tibetan wild ass.</title>
        <authorList>
            <person name="Ge Y."/>
        </authorList>
    </citation>
    <scope>NUCLEOTIDE SEQUENCE [LARGE SCALE GENOMIC DNA]</scope>
    <source>
        <strain evidence="18 19">785</strain>
    </source>
</reference>
<dbReference type="PANTHER" id="PTHR24421:SF62">
    <property type="entry name" value="SENSORY TRANSDUCTION HISTIDINE KINASE"/>
    <property type="match status" value="1"/>
</dbReference>
<evidence type="ECO:0000256" key="11">
    <source>
        <dbReference type="ARBA" id="ARBA00023004"/>
    </source>
</evidence>
<evidence type="ECO:0000256" key="1">
    <source>
        <dbReference type="ARBA" id="ARBA00000085"/>
    </source>
</evidence>
<evidence type="ECO:0000256" key="16">
    <source>
        <dbReference type="SAM" id="Phobius"/>
    </source>
</evidence>
<comment type="catalytic activity">
    <reaction evidence="1">
        <text>ATP + protein L-histidine = ADP + protein N-phospho-L-histidine.</text>
        <dbReference type="EC" id="2.7.13.3"/>
    </reaction>
</comment>
<keyword evidence="12" id="KW-0902">Two-component regulatory system</keyword>
<feature type="transmembrane region" description="Helical" evidence="16">
    <location>
        <begin position="63"/>
        <end position="82"/>
    </location>
</feature>
<dbReference type="AlphaFoldDB" id="A0A5N6MJL0"/>
<dbReference type="CDD" id="cd16917">
    <property type="entry name" value="HATPase_UhpB-NarQ-NarX-like"/>
    <property type="match status" value="1"/>
</dbReference>
<dbReference type="InterPro" id="IPR036890">
    <property type="entry name" value="HATPase_C_sf"/>
</dbReference>
<dbReference type="RefSeq" id="WP_152272205.1">
    <property type="nucleotide sequence ID" value="NZ_VTFX01000004.1"/>
</dbReference>
<dbReference type="EMBL" id="VTFX01000004">
    <property type="protein sequence ID" value="KAD3632958.1"/>
    <property type="molecule type" value="Genomic_DNA"/>
</dbReference>
<dbReference type="SUPFAM" id="SSF55874">
    <property type="entry name" value="ATPase domain of HSP90 chaperone/DNA topoisomerase II/histidine kinase"/>
    <property type="match status" value="1"/>
</dbReference>
<dbReference type="Gene3D" id="1.20.5.1930">
    <property type="match status" value="1"/>
</dbReference>
<evidence type="ECO:0000256" key="9">
    <source>
        <dbReference type="ARBA" id="ARBA00022723"/>
    </source>
</evidence>
<dbReference type="GO" id="GO:0046872">
    <property type="term" value="F:metal ion binding"/>
    <property type="evidence" value="ECO:0007669"/>
    <property type="project" value="UniProtKB-KW"/>
</dbReference>
<comment type="cofactor">
    <cofactor evidence="2">
        <name>[4Fe-4S] cluster</name>
        <dbReference type="ChEBI" id="CHEBI:49883"/>
    </cofactor>
</comment>
<evidence type="ECO:0000259" key="17">
    <source>
        <dbReference type="PROSITE" id="PS50109"/>
    </source>
</evidence>
<dbReference type="PIRSF" id="PIRSF037434">
    <property type="entry name" value="STHK_ChrS"/>
    <property type="match status" value="1"/>
</dbReference>
<feature type="transmembrane region" description="Helical" evidence="16">
    <location>
        <begin position="102"/>
        <end position="126"/>
    </location>
</feature>
<comment type="subcellular location">
    <subcellularLocation>
        <location evidence="3">Cytoplasm</location>
    </subcellularLocation>
</comment>
<dbReference type="GO" id="GO:0005737">
    <property type="term" value="C:cytoplasm"/>
    <property type="evidence" value="ECO:0007669"/>
    <property type="project" value="UniProtKB-SubCell"/>
</dbReference>
<keyword evidence="11" id="KW-0408">Iron</keyword>
<keyword evidence="6" id="KW-0004">4Fe-4S</keyword>
<feature type="transmembrane region" description="Helical" evidence="16">
    <location>
        <begin position="33"/>
        <end position="51"/>
    </location>
</feature>
<evidence type="ECO:0000313" key="19">
    <source>
        <dbReference type="Proteomes" id="UP000326852"/>
    </source>
</evidence>
<evidence type="ECO:0000256" key="8">
    <source>
        <dbReference type="ARBA" id="ARBA00022679"/>
    </source>
</evidence>
<sequence length="445" mass="45760">MSAPNQSSGGPDGGAGTVSAAAATVAGDAVLRLLRVALHVAFAGLLVLALVQLTLDGPGTPRLVAAYACACVLAVVYLAGTVAEKRYAVTGTGPDPGRAGPYWLAAVTFLWLLLLLISADFSWLAFPLFFLDLHLLRTVPALAAVTAMTAAVVAAQGVHSGGFTLAVLLGPVVGALFAVVMGFAYAALHGESVNQRRALAELRRTRGQLAASQHRAGVLAERERLAREIHDTLAQGFSSIVLMSRAAGAALESGQADLARERIATVQATASENLAEARKFVRGLTEPATGSGTLIAGLERLCADNSRQAASGGQPLECTLRVDGEPVDLDARYETTLLRAAQASLANVRAHSCAHTAVLTLSYAPDAVTLDVFDDGAGFSTATLPDVPRRDGSGFGLLSLRERAADLGGVLSIESAPGEGAVVAVRLPLPAAEQPAQPAPAKTRT</sequence>
<keyword evidence="10 18" id="KW-0418">Kinase</keyword>
<dbReference type="Gene3D" id="3.30.565.10">
    <property type="entry name" value="Histidine kinase-like ATPase, C-terminal domain"/>
    <property type="match status" value="1"/>
</dbReference>
<evidence type="ECO:0000256" key="2">
    <source>
        <dbReference type="ARBA" id="ARBA00001966"/>
    </source>
</evidence>
<dbReference type="Pfam" id="PF02518">
    <property type="entry name" value="HATPase_c"/>
    <property type="match status" value="1"/>
</dbReference>
<keyword evidence="16" id="KW-0812">Transmembrane</keyword>
<dbReference type="InterPro" id="IPR003594">
    <property type="entry name" value="HATPase_dom"/>
</dbReference>
<evidence type="ECO:0000256" key="4">
    <source>
        <dbReference type="ARBA" id="ARBA00012438"/>
    </source>
</evidence>
<evidence type="ECO:0000256" key="6">
    <source>
        <dbReference type="ARBA" id="ARBA00022485"/>
    </source>
</evidence>
<evidence type="ECO:0000256" key="15">
    <source>
        <dbReference type="ARBA" id="ARBA00030800"/>
    </source>
</evidence>
<dbReference type="EC" id="2.7.13.3" evidence="4"/>
<keyword evidence="16" id="KW-1133">Transmembrane helix</keyword>
<accession>A0A5N6MJL0</accession>
<feature type="transmembrane region" description="Helical" evidence="16">
    <location>
        <begin position="165"/>
        <end position="188"/>
    </location>
</feature>
<evidence type="ECO:0000256" key="5">
    <source>
        <dbReference type="ARBA" id="ARBA00017322"/>
    </source>
</evidence>
<evidence type="ECO:0000313" key="18">
    <source>
        <dbReference type="EMBL" id="KAD3632958.1"/>
    </source>
</evidence>
<evidence type="ECO:0000256" key="7">
    <source>
        <dbReference type="ARBA" id="ARBA00022490"/>
    </source>
</evidence>
<keyword evidence="19" id="KW-1185">Reference proteome</keyword>
<feature type="domain" description="Histidine kinase" evidence="17">
    <location>
        <begin position="359"/>
        <end position="431"/>
    </location>
</feature>
<dbReference type="GO" id="GO:0051539">
    <property type="term" value="F:4 iron, 4 sulfur cluster binding"/>
    <property type="evidence" value="ECO:0007669"/>
    <property type="project" value="UniProtKB-KW"/>
</dbReference>
<keyword evidence="16" id="KW-0472">Membrane</keyword>
<dbReference type="Pfam" id="PF07730">
    <property type="entry name" value="HisKA_3"/>
    <property type="match status" value="1"/>
</dbReference>
<evidence type="ECO:0000256" key="13">
    <source>
        <dbReference type="ARBA" id="ARBA00023014"/>
    </source>
</evidence>
<dbReference type="InterPro" id="IPR005467">
    <property type="entry name" value="His_kinase_dom"/>
</dbReference>
<keyword evidence="13" id="KW-0411">Iron-sulfur</keyword>
<protein>
    <recommendedName>
        <fullName evidence="5">Oxygen sensor histidine kinase NreB</fullName>
        <ecNumber evidence="4">2.7.13.3</ecNumber>
    </recommendedName>
    <alternativeName>
        <fullName evidence="15">Nitrogen regulation protein B</fullName>
    </alternativeName>
</protein>